<dbReference type="AlphaFoldDB" id="A0AAP0Q3J2"/>
<evidence type="ECO:0000256" key="1">
    <source>
        <dbReference type="SAM" id="MobiDB-lite"/>
    </source>
</evidence>
<dbReference type="EMBL" id="JBBNAG010000001">
    <property type="protein sequence ID" value="KAK9165803.1"/>
    <property type="molecule type" value="Genomic_DNA"/>
</dbReference>
<evidence type="ECO:0000313" key="2">
    <source>
        <dbReference type="EMBL" id="KAK9165803.1"/>
    </source>
</evidence>
<evidence type="ECO:0000313" key="3">
    <source>
        <dbReference type="Proteomes" id="UP001419268"/>
    </source>
</evidence>
<comment type="caution">
    <text evidence="2">The sequence shown here is derived from an EMBL/GenBank/DDBJ whole genome shotgun (WGS) entry which is preliminary data.</text>
</comment>
<proteinExistence type="predicted"/>
<feature type="compositionally biased region" description="Basic and acidic residues" evidence="1">
    <location>
        <begin position="8"/>
        <end position="22"/>
    </location>
</feature>
<organism evidence="2 3">
    <name type="scientific">Stephania cephalantha</name>
    <dbReference type="NCBI Taxonomy" id="152367"/>
    <lineage>
        <taxon>Eukaryota</taxon>
        <taxon>Viridiplantae</taxon>
        <taxon>Streptophyta</taxon>
        <taxon>Embryophyta</taxon>
        <taxon>Tracheophyta</taxon>
        <taxon>Spermatophyta</taxon>
        <taxon>Magnoliopsida</taxon>
        <taxon>Ranunculales</taxon>
        <taxon>Menispermaceae</taxon>
        <taxon>Menispermoideae</taxon>
        <taxon>Cissampelideae</taxon>
        <taxon>Stephania</taxon>
    </lineage>
</organism>
<dbReference type="PANTHER" id="PTHR47481:SF31">
    <property type="entry name" value="OS01G0873500 PROTEIN"/>
    <property type="match status" value="1"/>
</dbReference>
<accession>A0AAP0Q3J2</accession>
<dbReference type="Pfam" id="PF14223">
    <property type="entry name" value="Retrotran_gag_2"/>
    <property type="match status" value="1"/>
</dbReference>
<name>A0AAP0Q3J2_9MAGN</name>
<feature type="region of interest" description="Disordered" evidence="1">
    <location>
        <begin position="1"/>
        <end position="37"/>
    </location>
</feature>
<reference evidence="2 3" key="1">
    <citation type="submission" date="2024-01" db="EMBL/GenBank/DDBJ databases">
        <title>Genome assemblies of Stephania.</title>
        <authorList>
            <person name="Yang L."/>
        </authorList>
    </citation>
    <scope>NUCLEOTIDE SEQUENCE [LARGE SCALE GENOMIC DNA]</scope>
    <source>
        <strain evidence="2">JXDWG</strain>
        <tissue evidence="2">Leaf</tissue>
    </source>
</reference>
<gene>
    <name evidence="2" type="ORF">Scep_000994</name>
</gene>
<sequence length="278" mass="30983">MAETTSRAGKEVRSASPAEDRSTLSVDESPPHRARSKMEEVISTFHSHETIHHGTGFGPSVGKSSSQTQIIAPFGSSLNQMVPMKLDRTNFVFWKSMMLPLFRGCKLDGYNLGTVPRPPVTLAESGLPNPEYETWYEKDQVCLGWLISSLDKSVASCAMGVSSAYDVWHVIEEYCGSHYRAMSHYYKRQIQSCKKGSLPIFECLLKMKDLADNLAMDGSQMSSDELISNVLLGLESEYLPIVTLLQDKTDLRWSTLQASLLRFEATFSHMQGSRASIP</sequence>
<dbReference type="Proteomes" id="UP001419268">
    <property type="component" value="Unassembled WGS sequence"/>
</dbReference>
<dbReference type="PANTHER" id="PTHR47481">
    <property type="match status" value="1"/>
</dbReference>
<keyword evidence="3" id="KW-1185">Reference proteome</keyword>
<protein>
    <recommendedName>
        <fullName evidence="4">Retrotransposon Copia-like N-terminal domain-containing protein</fullName>
    </recommendedName>
</protein>
<evidence type="ECO:0008006" key="4">
    <source>
        <dbReference type="Google" id="ProtNLM"/>
    </source>
</evidence>